<keyword evidence="3 5" id="KW-0687">Ribonucleoprotein</keyword>
<accession>A0A2H0UBI2</accession>
<evidence type="ECO:0000256" key="4">
    <source>
        <dbReference type="ARBA" id="ARBA00035178"/>
    </source>
</evidence>
<feature type="compositionally biased region" description="Basic residues" evidence="6">
    <location>
        <begin position="55"/>
        <end position="64"/>
    </location>
</feature>
<proteinExistence type="inferred from homology"/>
<dbReference type="Pfam" id="PF01783">
    <property type="entry name" value="Ribosomal_L32p"/>
    <property type="match status" value="1"/>
</dbReference>
<dbReference type="AlphaFoldDB" id="A0A2H0UBI2"/>
<evidence type="ECO:0000256" key="6">
    <source>
        <dbReference type="SAM" id="MobiDB-lite"/>
    </source>
</evidence>
<keyword evidence="2 5" id="KW-0689">Ribosomal protein</keyword>
<dbReference type="InterPro" id="IPR044957">
    <property type="entry name" value="Ribosomal_bL32_bact"/>
</dbReference>
<dbReference type="GO" id="GO:0015934">
    <property type="term" value="C:large ribosomal subunit"/>
    <property type="evidence" value="ECO:0007669"/>
    <property type="project" value="InterPro"/>
</dbReference>
<comment type="similarity">
    <text evidence="1 5">Belongs to the bacterial ribosomal protein bL32 family.</text>
</comment>
<feature type="compositionally biased region" description="Basic and acidic residues" evidence="6">
    <location>
        <begin position="65"/>
        <end position="84"/>
    </location>
</feature>
<dbReference type="GO" id="GO:0003735">
    <property type="term" value="F:structural constituent of ribosome"/>
    <property type="evidence" value="ECO:0007669"/>
    <property type="project" value="InterPro"/>
</dbReference>
<evidence type="ECO:0000256" key="5">
    <source>
        <dbReference type="HAMAP-Rule" id="MF_00340"/>
    </source>
</evidence>
<evidence type="ECO:0000313" key="8">
    <source>
        <dbReference type="Proteomes" id="UP000231192"/>
    </source>
</evidence>
<dbReference type="NCBIfam" id="TIGR01031">
    <property type="entry name" value="rpmF_bact"/>
    <property type="match status" value="1"/>
</dbReference>
<comment type="caution">
    <text evidence="7">The sequence shown here is derived from an EMBL/GenBank/DDBJ whole genome shotgun (WGS) entry which is preliminary data.</text>
</comment>
<evidence type="ECO:0000256" key="3">
    <source>
        <dbReference type="ARBA" id="ARBA00023274"/>
    </source>
</evidence>
<sequence>MRRNRSQTAKRRSHHAISGERLATCECGALRVAHRACANCGTYNGRVVIDIVARAKRQTRRDKRKQTELRESGQATETREKEKSVPTGRQEPAQT</sequence>
<evidence type="ECO:0000256" key="1">
    <source>
        <dbReference type="ARBA" id="ARBA00008560"/>
    </source>
</evidence>
<gene>
    <name evidence="5 7" type="primary">rpmF</name>
    <name evidence="7" type="ORF">COU18_03710</name>
</gene>
<dbReference type="InterPro" id="IPR011332">
    <property type="entry name" value="Ribosomal_zn-bd"/>
</dbReference>
<evidence type="ECO:0000256" key="2">
    <source>
        <dbReference type="ARBA" id="ARBA00022980"/>
    </source>
</evidence>
<dbReference type="EMBL" id="PFBK01000008">
    <property type="protein sequence ID" value="PIR83783.1"/>
    <property type="molecule type" value="Genomic_DNA"/>
</dbReference>
<name>A0A2H0UBI2_9BACT</name>
<dbReference type="PANTHER" id="PTHR35534:SF1">
    <property type="entry name" value="LARGE RIBOSOMAL SUBUNIT PROTEIN BL32"/>
    <property type="match status" value="1"/>
</dbReference>
<dbReference type="InterPro" id="IPR002677">
    <property type="entry name" value="Ribosomal_bL32"/>
</dbReference>
<dbReference type="GO" id="GO:0006412">
    <property type="term" value="P:translation"/>
    <property type="evidence" value="ECO:0007669"/>
    <property type="project" value="UniProtKB-UniRule"/>
</dbReference>
<protein>
    <recommendedName>
        <fullName evidence="4 5">Large ribosomal subunit protein bL32</fullName>
    </recommendedName>
</protein>
<evidence type="ECO:0000313" key="7">
    <source>
        <dbReference type="EMBL" id="PIR83783.1"/>
    </source>
</evidence>
<dbReference type="Proteomes" id="UP000231192">
    <property type="component" value="Unassembled WGS sequence"/>
</dbReference>
<dbReference type="SUPFAM" id="SSF57829">
    <property type="entry name" value="Zn-binding ribosomal proteins"/>
    <property type="match status" value="1"/>
</dbReference>
<organism evidence="7 8">
    <name type="scientific">Candidatus Kaiserbacteria bacterium CG10_big_fil_rev_8_21_14_0_10_51_14</name>
    <dbReference type="NCBI Taxonomy" id="1974610"/>
    <lineage>
        <taxon>Bacteria</taxon>
        <taxon>Candidatus Kaiseribacteriota</taxon>
    </lineage>
</organism>
<dbReference type="HAMAP" id="MF_00340">
    <property type="entry name" value="Ribosomal_bL32"/>
    <property type="match status" value="1"/>
</dbReference>
<dbReference type="PANTHER" id="PTHR35534">
    <property type="entry name" value="50S RIBOSOMAL PROTEIN L32"/>
    <property type="match status" value="1"/>
</dbReference>
<reference evidence="8" key="1">
    <citation type="submission" date="2017-09" db="EMBL/GenBank/DDBJ databases">
        <title>Depth-based differentiation of microbial function through sediment-hosted aquifers and enrichment of novel symbionts in the deep terrestrial subsurface.</title>
        <authorList>
            <person name="Probst A.J."/>
            <person name="Ladd B."/>
            <person name="Jarett J.K."/>
            <person name="Geller-Mcgrath D.E."/>
            <person name="Sieber C.M.K."/>
            <person name="Emerson J.B."/>
            <person name="Anantharaman K."/>
            <person name="Thomas B.C."/>
            <person name="Malmstrom R."/>
            <person name="Stieglmeier M."/>
            <person name="Klingl A."/>
            <person name="Woyke T."/>
            <person name="Ryan C.M."/>
            <person name="Banfield J.F."/>
        </authorList>
    </citation>
    <scope>NUCLEOTIDE SEQUENCE [LARGE SCALE GENOMIC DNA]</scope>
</reference>
<feature type="region of interest" description="Disordered" evidence="6">
    <location>
        <begin position="55"/>
        <end position="95"/>
    </location>
</feature>